<evidence type="ECO:0000313" key="1">
    <source>
        <dbReference type="EMBL" id="KKN03422.1"/>
    </source>
</evidence>
<dbReference type="AlphaFoldDB" id="A0A0F9MVI9"/>
<reference evidence="1" key="1">
    <citation type="journal article" date="2015" name="Nature">
        <title>Complex archaea that bridge the gap between prokaryotes and eukaryotes.</title>
        <authorList>
            <person name="Spang A."/>
            <person name="Saw J.H."/>
            <person name="Jorgensen S.L."/>
            <person name="Zaremba-Niedzwiedzka K."/>
            <person name="Martijn J."/>
            <person name="Lind A.E."/>
            <person name="van Eijk R."/>
            <person name="Schleper C."/>
            <person name="Guy L."/>
            <person name="Ettema T.J."/>
        </authorList>
    </citation>
    <scope>NUCLEOTIDE SEQUENCE</scope>
</reference>
<proteinExistence type="predicted"/>
<comment type="caution">
    <text evidence="1">The sequence shown here is derived from an EMBL/GenBank/DDBJ whole genome shotgun (WGS) entry which is preliminary data.</text>
</comment>
<name>A0A0F9MVI9_9ZZZZ</name>
<sequence>MGFEDTVMSTQDAIDAYEDARLLYEKAREEDELPVSVSQADNAGMDGHSRAQAGISFKAGYDKRESEFVYNPDYLNFQKGIKTGRELGRQQVVEWLERQRFAEPQNIPEHGRKPVIITLDEDDLAELKEWGLDNQSQ</sequence>
<organism evidence="1">
    <name type="scientific">marine sediment metagenome</name>
    <dbReference type="NCBI Taxonomy" id="412755"/>
    <lineage>
        <taxon>unclassified sequences</taxon>
        <taxon>metagenomes</taxon>
        <taxon>ecological metagenomes</taxon>
    </lineage>
</organism>
<gene>
    <name evidence="1" type="ORF">LCGC14_1107730</name>
</gene>
<accession>A0A0F9MVI9</accession>
<dbReference type="EMBL" id="LAZR01005034">
    <property type="protein sequence ID" value="KKN03422.1"/>
    <property type="molecule type" value="Genomic_DNA"/>
</dbReference>
<protein>
    <submittedName>
        <fullName evidence="1">Uncharacterized protein</fullName>
    </submittedName>
</protein>